<organism evidence="2">
    <name type="scientific">Spumella elongata</name>
    <dbReference type="NCBI Taxonomy" id="89044"/>
    <lineage>
        <taxon>Eukaryota</taxon>
        <taxon>Sar</taxon>
        <taxon>Stramenopiles</taxon>
        <taxon>Ochrophyta</taxon>
        <taxon>Chrysophyceae</taxon>
        <taxon>Chromulinales</taxon>
        <taxon>Chromulinaceae</taxon>
        <taxon>Spumella</taxon>
    </lineage>
</organism>
<evidence type="ECO:0000313" key="2">
    <source>
        <dbReference type="EMBL" id="CAE0302852.1"/>
    </source>
</evidence>
<name>A0A7S3HRZ6_9STRA</name>
<reference evidence="2" key="1">
    <citation type="submission" date="2021-01" db="EMBL/GenBank/DDBJ databases">
        <authorList>
            <person name="Corre E."/>
            <person name="Pelletier E."/>
            <person name="Niang G."/>
            <person name="Scheremetjew M."/>
            <person name="Finn R."/>
            <person name="Kale V."/>
            <person name="Holt S."/>
            <person name="Cochrane G."/>
            <person name="Meng A."/>
            <person name="Brown T."/>
            <person name="Cohen L."/>
        </authorList>
    </citation>
    <scope>NUCLEOTIDE SEQUENCE</scope>
    <source>
        <strain evidence="2">CCAP 955/1</strain>
    </source>
</reference>
<gene>
    <name evidence="2" type="ORF">SELO1098_LOCUS31710</name>
</gene>
<sequence length="131" mass="14220">MVQGAKKLAGGRPGTGKASHSSQVKTARKALKLKQYAKKGTPLQLPKGKFRDEALDDHALTKAIDKASEQKVAAKFVQGGGKLGLKEVMQAGKDLNKEKRRSMVKRKVGRVEEKLKILQAKKEMDGKAGVK</sequence>
<evidence type="ECO:0000256" key="1">
    <source>
        <dbReference type="SAM" id="MobiDB-lite"/>
    </source>
</evidence>
<accession>A0A7S3HRZ6</accession>
<dbReference type="AlphaFoldDB" id="A0A7S3HRZ6"/>
<feature type="region of interest" description="Disordered" evidence="1">
    <location>
        <begin position="1"/>
        <end position="27"/>
    </location>
</feature>
<protein>
    <submittedName>
        <fullName evidence="2">Uncharacterized protein</fullName>
    </submittedName>
</protein>
<proteinExistence type="predicted"/>
<dbReference type="EMBL" id="HBIC01061803">
    <property type="protein sequence ID" value="CAE0302852.1"/>
    <property type="molecule type" value="Transcribed_RNA"/>
</dbReference>